<dbReference type="AlphaFoldDB" id="A0A1U7XSL4"/>
<proteinExistence type="predicted"/>
<dbReference type="PANTHER" id="PTHR33067:SF9">
    <property type="entry name" value="RNA-DIRECTED DNA POLYMERASE"/>
    <property type="match status" value="1"/>
</dbReference>
<dbReference type="InterPro" id="IPR021109">
    <property type="entry name" value="Peptidase_aspartic_dom_sf"/>
</dbReference>
<dbReference type="PANTHER" id="PTHR33067">
    <property type="entry name" value="RNA-DIRECTED DNA POLYMERASE-RELATED"/>
    <property type="match status" value="1"/>
</dbReference>
<dbReference type="Proteomes" id="UP000189701">
    <property type="component" value="Unplaced"/>
</dbReference>
<sequence>MAVTTRIGRGGYAPTSSQKQLVDDEQVVQEEEVLSNEVQLNDEVHIDIDDSVEKTQEEVNLSRNHIIDIPELVLQKAKTLGIGQPRPISMRLQMTDHTMKRPLGVIEDVLVRVDKFNLLADFAILDCEVNYEVLIILGSPFLATEKALCDVE</sequence>
<protein>
    <submittedName>
        <fullName evidence="2">Uncharacterized protein LOC104241791</fullName>
    </submittedName>
</protein>
<organism evidence="1 2">
    <name type="scientific">Nicotiana sylvestris</name>
    <name type="common">Wood tobacco</name>
    <name type="synonym">South American tobacco</name>
    <dbReference type="NCBI Taxonomy" id="4096"/>
    <lineage>
        <taxon>Eukaryota</taxon>
        <taxon>Viridiplantae</taxon>
        <taxon>Streptophyta</taxon>
        <taxon>Embryophyta</taxon>
        <taxon>Tracheophyta</taxon>
        <taxon>Spermatophyta</taxon>
        <taxon>Magnoliopsida</taxon>
        <taxon>eudicotyledons</taxon>
        <taxon>Gunneridae</taxon>
        <taxon>Pentapetalae</taxon>
        <taxon>asterids</taxon>
        <taxon>lamiids</taxon>
        <taxon>Solanales</taxon>
        <taxon>Solanaceae</taxon>
        <taxon>Nicotianoideae</taxon>
        <taxon>Nicotianeae</taxon>
        <taxon>Nicotiana</taxon>
    </lineage>
</organism>
<dbReference type="Gene3D" id="2.40.70.10">
    <property type="entry name" value="Acid Proteases"/>
    <property type="match status" value="1"/>
</dbReference>
<gene>
    <name evidence="2" type="primary">LOC104241791</name>
</gene>
<reference evidence="1" key="1">
    <citation type="journal article" date="2013" name="Genome Biol.">
        <title>Reference genomes and transcriptomes of Nicotiana sylvestris and Nicotiana tomentosiformis.</title>
        <authorList>
            <person name="Sierro N."/>
            <person name="Battey J.N."/>
            <person name="Ouadi S."/>
            <person name="Bovet L."/>
            <person name="Goepfert S."/>
            <person name="Bakaher N."/>
            <person name="Peitsch M.C."/>
            <person name="Ivanov N.V."/>
        </authorList>
    </citation>
    <scope>NUCLEOTIDE SEQUENCE [LARGE SCALE GENOMIC DNA]</scope>
</reference>
<keyword evidence="1" id="KW-1185">Reference proteome</keyword>
<name>A0A1U7XSL4_NICSY</name>
<evidence type="ECO:0000313" key="2">
    <source>
        <dbReference type="RefSeq" id="XP_009795047.1"/>
    </source>
</evidence>
<dbReference type="RefSeq" id="XP_009795047.1">
    <property type="nucleotide sequence ID" value="XM_009796745.1"/>
</dbReference>
<reference evidence="2" key="2">
    <citation type="submission" date="2025-08" db="UniProtKB">
        <authorList>
            <consortium name="RefSeq"/>
        </authorList>
    </citation>
    <scope>IDENTIFICATION</scope>
    <source>
        <tissue evidence="2">Leaf</tissue>
    </source>
</reference>
<accession>A0A1U7XSL4</accession>
<evidence type="ECO:0000313" key="1">
    <source>
        <dbReference type="Proteomes" id="UP000189701"/>
    </source>
</evidence>